<evidence type="ECO:0000256" key="6">
    <source>
        <dbReference type="SAM" id="MobiDB-lite"/>
    </source>
</evidence>
<sequence length="716" mass="81161">MLPEIDLVITFRASQNNGDKQQALEEARRAEEQYGRLVQILSSSGLRVAARRGDSLGHLLVFVSCPSNRLQDLIKRERHSDFLSGLPTTPVATAEDQLAPADRIRLVHALVMSMPIDGGLGISPDSPDWDLVESVMTIHDREFNEHWIHTWTTNRWVSVKEDHLREQFGDSVAMYFLFLHGYTLALIFPAALGLLFYFFGSPYSPIYSTLIVLWSIVFVEWWRVRERKISLQFGSRGSFRVEKRRAQYVEGFPWWKHELRMIASLPIIALFAAVLVGILTAIFVVEAFVTTLYSGPGDKYMAFSPTVLFVMLVPRLLDVYQSIMTRLTAWENHAHQSSHIASLTIKTFALSALVAYMGLVLDAFVYVPFGEEIMRMVQTWLSKGAADIDIAAATLNATSLLNATEHTKRILEADTSVALNAGRLRDQMIAYTVTDQIMNAFTEIGLPYITRGVDSFRWRKSSRKRDEKQSDHDLPEGEEEQSSTEERALVEQVRKEAAHPEYDLFEDYSEMVTQFGYVVLWSAIWPLAPVMALVNNFFELRSDAFKITVHVRRPIPVRTDTIGPWLDTLTFLTWLAAVINSALVYLFNYRSATPATPHEAAKDGGAAPRKLLTTALVIAFLASHGYIALRAVVRHCIEKALWHASEEVRMSQQGEREVKRRFLVDVAGTDVGDDEHHVSREDVIPHHPSEEKVDGLASFWDYDEGMQEIQRIEKSA</sequence>
<feature type="domain" description="Anoctamin alpha-beta plait" evidence="9">
    <location>
        <begin position="5"/>
        <end position="132"/>
    </location>
</feature>
<accession>A0AAW0BZS4</accession>
<dbReference type="Pfam" id="PF04547">
    <property type="entry name" value="Anoctamin"/>
    <property type="match status" value="1"/>
</dbReference>
<keyword evidence="4 7" id="KW-0472">Membrane</keyword>
<dbReference type="EMBL" id="JAWWNJ010000024">
    <property type="protein sequence ID" value="KAK7031753.1"/>
    <property type="molecule type" value="Genomic_DNA"/>
</dbReference>
<dbReference type="InterPro" id="IPR007632">
    <property type="entry name" value="Anoctamin"/>
</dbReference>
<dbReference type="InterPro" id="IPR049456">
    <property type="entry name" value="Anoctamin_N_fung"/>
</dbReference>
<evidence type="ECO:0000259" key="9">
    <source>
        <dbReference type="Pfam" id="PF20877"/>
    </source>
</evidence>
<comment type="subcellular location">
    <subcellularLocation>
        <location evidence="1">Membrane</location>
        <topology evidence="1">Multi-pass membrane protein</topology>
    </subcellularLocation>
</comment>
<dbReference type="AlphaFoldDB" id="A0AAW0BZS4"/>
<dbReference type="Proteomes" id="UP001362999">
    <property type="component" value="Unassembled WGS sequence"/>
</dbReference>
<gene>
    <name evidence="10" type="ORF">R3P38DRAFT_2521612</name>
</gene>
<evidence type="ECO:0000259" key="8">
    <source>
        <dbReference type="Pfam" id="PF04547"/>
    </source>
</evidence>
<evidence type="ECO:0000313" key="11">
    <source>
        <dbReference type="Proteomes" id="UP001362999"/>
    </source>
</evidence>
<feature type="transmembrane region" description="Helical" evidence="7">
    <location>
        <begin position="515"/>
        <end position="538"/>
    </location>
</feature>
<evidence type="ECO:0000256" key="3">
    <source>
        <dbReference type="ARBA" id="ARBA00022989"/>
    </source>
</evidence>
<name>A0AAW0BZS4_9AGAR</name>
<dbReference type="PANTHER" id="PTHR12308">
    <property type="entry name" value="ANOCTAMIN"/>
    <property type="match status" value="1"/>
</dbReference>
<feature type="transmembrane region" description="Helical" evidence="7">
    <location>
        <begin position="611"/>
        <end position="629"/>
    </location>
</feature>
<keyword evidence="3 7" id="KW-1133">Transmembrane helix</keyword>
<feature type="region of interest" description="Disordered" evidence="6">
    <location>
        <begin position="460"/>
        <end position="486"/>
    </location>
</feature>
<dbReference type="InterPro" id="IPR049452">
    <property type="entry name" value="Anoctamin_TM"/>
</dbReference>
<dbReference type="Pfam" id="PF20877">
    <property type="entry name" value="Anoctamin_N"/>
    <property type="match status" value="1"/>
</dbReference>
<dbReference type="GO" id="GO:0005254">
    <property type="term" value="F:chloride channel activity"/>
    <property type="evidence" value="ECO:0007669"/>
    <property type="project" value="TreeGrafter"/>
</dbReference>
<feature type="transmembrane region" description="Helical" evidence="7">
    <location>
        <begin position="205"/>
        <end position="222"/>
    </location>
</feature>
<evidence type="ECO:0000256" key="1">
    <source>
        <dbReference type="ARBA" id="ARBA00004141"/>
    </source>
</evidence>
<comment type="caution">
    <text evidence="10">The sequence shown here is derived from an EMBL/GenBank/DDBJ whole genome shotgun (WGS) entry which is preliminary data.</text>
</comment>
<keyword evidence="2 7" id="KW-0812">Transmembrane</keyword>
<keyword evidence="5" id="KW-0175">Coiled coil</keyword>
<protein>
    <submittedName>
        <fullName evidence="10">Calcium-activated chloride channel-domain-containing protein</fullName>
    </submittedName>
</protein>
<feature type="compositionally biased region" description="Basic and acidic residues" evidence="6">
    <location>
        <begin position="464"/>
        <end position="475"/>
    </location>
</feature>
<keyword evidence="11" id="KW-1185">Reference proteome</keyword>
<evidence type="ECO:0000256" key="5">
    <source>
        <dbReference type="SAM" id="Coils"/>
    </source>
</evidence>
<feature type="coiled-coil region" evidence="5">
    <location>
        <begin position="13"/>
        <end position="40"/>
    </location>
</feature>
<feature type="transmembrane region" description="Helical" evidence="7">
    <location>
        <begin position="348"/>
        <end position="369"/>
    </location>
</feature>
<evidence type="ECO:0000313" key="10">
    <source>
        <dbReference type="EMBL" id="KAK7031753.1"/>
    </source>
</evidence>
<proteinExistence type="predicted"/>
<dbReference type="PANTHER" id="PTHR12308:SF73">
    <property type="entry name" value="ANOCTAMIN"/>
    <property type="match status" value="1"/>
</dbReference>
<feature type="transmembrane region" description="Helical" evidence="7">
    <location>
        <begin position="300"/>
        <end position="317"/>
    </location>
</feature>
<reference evidence="10 11" key="1">
    <citation type="journal article" date="2024" name="J Genomics">
        <title>Draft genome sequencing and assembly of Favolaschia claudopus CIRM-BRFM 2984 isolated from oak limbs.</title>
        <authorList>
            <person name="Navarro D."/>
            <person name="Drula E."/>
            <person name="Chaduli D."/>
            <person name="Cazenave R."/>
            <person name="Ahrendt S."/>
            <person name="Wang J."/>
            <person name="Lipzen A."/>
            <person name="Daum C."/>
            <person name="Barry K."/>
            <person name="Grigoriev I.V."/>
            <person name="Favel A."/>
            <person name="Rosso M.N."/>
            <person name="Martin F."/>
        </authorList>
    </citation>
    <scope>NUCLEOTIDE SEQUENCE [LARGE SCALE GENOMIC DNA]</scope>
    <source>
        <strain evidence="10 11">CIRM-BRFM 2984</strain>
    </source>
</reference>
<dbReference type="GO" id="GO:0016020">
    <property type="term" value="C:membrane"/>
    <property type="evidence" value="ECO:0007669"/>
    <property type="project" value="UniProtKB-SubCell"/>
</dbReference>
<dbReference type="GO" id="GO:0032541">
    <property type="term" value="C:cortical endoplasmic reticulum"/>
    <property type="evidence" value="ECO:0007669"/>
    <property type="project" value="TreeGrafter"/>
</dbReference>
<feature type="transmembrane region" description="Helical" evidence="7">
    <location>
        <begin position="265"/>
        <end position="288"/>
    </location>
</feature>
<feature type="transmembrane region" description="Helical" evidence="7">
    <location>
        <begin position="562"/>
        <end position="587"/>
    </location>
</feature>
<organism evidence="10 11">
    <name type="scientific">Favolaschia claudopus</name>
    <dbReference type="NCBI Taxonomy" id="2862362"/>
    <lineage>
        <taxon>Eukaryota</taxon>
        <taxon>Fungi</taxon>
        <taxon>Dikarya</taxon>
        <taxon>Basidiomycota</taxon>
        <taxon>Agaricomycotina</taxon>
        <taxon>Agaricomycetes</taxon>
        <taxon>Agaricomycetidae</taxon>
        <taxon>Agaricales</taxon>
        <taxon>Marasmiineae</taxon>
        <taxon>Mycenaceae</taxon>
        <taxon>Favolaschia</taxon>
    </lineage>
</organism>
<evidence type="ECO:0000256" key="7">
    <source>
        <dbReference type="SAM" id="Phobius"/>
    </source>
</evidence>
<evidence type="ECO:0000256" key="2">
    <source>
        <dbReference type="ARBA" id="ARBA00022692"/>
    </source>
</evidence>
<feature type="transmembrane region" description="Helical" evidence="7">
    <location>
        <begin position="175"/>
        <end position="199"/>
    </location>
</feature>
<evidence type="ECO:0000256" key="4">
    <source>
        <dbReference type="ARBA" id="ARBA00023136"/>
    </source>
</evidence>
<feature type="domain" description="Anoctamin transmembrane" evidence="8">
    <location>
        <begin position="165"/>
        <end position="640"/>
    </location>
</feature>